<dbReference type="EMBL" id="CP026513">
    <property type="protein sequence ID" value="AZP36288.1"/>
    <property type="molecule type" value="Genomic_DNA"/>
</dbReference>
<name>A0A3Q9CLG8_9ENTR</name>
<dbReference type="InterPro" id="IPR000235">
    <property type="entry name" value="Ribosomal_uS7"/>
</dbReference>
<dbReference type="GO" id="GO:0019843">
    <property type="term" value="F:rRNA binding"/>
    <property type="evidence" value="ECO:0007669"/>
    <property type="project" value="UniProtKB-UniRule"/>
</dbReference>
<dbReference type="KEGG" id="aade:C3B56_00181"/>
<evidence type="ECO:0000259" key="8">
    <source>
        <dbReference type="Pfam" id="PF00177"/>
    </source>
</evidence>
<keyword evidence="5 6" id="KW-0687">Ribonucleoprotein</keyword>
<dbReference type="NCBIfam" id="TIGR01029">
    <property type="entry name" value="rpsG_bact"/>
    <property type="match status" value="1"/>
</dbReference>
<protein>
    <recommendedName>
        <fullName evidence="6">Small ribosomal subunit protein uS7</fullName>
    </recommendedName>
</protein>
<comment type="function">
    <text evidence="6">One of the primary rRNA binding proteins, it binds directly to 16S rRNA where it nucleates assembly of the head domain of the 30S subunit. Is located at the subunit interface close to the decoding center, probably blocks exit of the E-site tRNA.</text>
</comment>
<dbReference type="GO" id="GO:0000049">
    <property type="term" value="F:tRNA binding"/>
    <property type="evidence" value="ECO:0007669"/>
    <property type="project" value="UniProtKB-UniRule"/>
</dbReference>
<keyword evidence="6" id="KW-0820">tRNA-binding</keyword>
<keyword evidence="3 6" id="KW-0694">RNA-binding</keyword>
<feature type="domain" description="Small ribosomal subunit protein uS7" evidence="8">
    <location>
        <begin position="2"/>
        <end position="149"/>
    </location>
</feature>
<dbReference type="InterPro" id="IPR036823">
    <property type="entry name" value="Ribosomal_uS7_dom_sf"/>
</dbReference>
<dbReference type="OrthoDB" id="9807653at2"/>
<evidence type="ECO:0000313" key="10">
    <source>
        <dbReference type="Proteomes" id="UP000274458"/>
    </source>
</evidence>
<dbReference type="RefSeq" id="WP_126071554.1">
    <property type="nucleotide sequence ID" value="NZ_CP026513.1"/>
</dbReference>
<evidence type="ECO:0000256" key="7">
    <source>
        <dbReference type="RuleBase" id="RU003619"/>
    </source>
</evidence>
<evidence type="ECO:0000256" key="1">
    <source>
        <dbReference type="ARBA" id="ARBA00007151"/>
    </source>
</evidence>
<dbReference type="CDD" id="cd14869">
    <property type="entry name" value="uS7_Bacteria"/>
    <property type="match status" value="1"/>
</dbReference>
<evidence type="ECO:0000256" key="3">
    <source>
        <dbReference type="ARBA" id="ARBA00022884"/>
    </source>
</evidence>
<dbReference type="GO" id="GO:0003735">
    <property type="term" value="F:structural constituent of ribosome"/>
    <property type="evidence" value="ECO:0007669"/>
    <property type="project" value="InterPro"/>
</dbReference>
<dbReference type="Gene3D" id="1.10.455.10">
    <property type="entry name" value="Ribosomal protein S7 domain"/>
    <property type="match status" value="1"/>
</dbReference>
<evidence type="ECO:0000256" key="4">
    <source>
        <dbReference type="ARBA" id="ARBA00022980"/>
    </source>
</evidence>
<dbReference type="InterPro" id="IPR005717">
    <property type="entry name" value="Ribosomal_uS7_bac/org-type"/>
</dbReference>
<proteinExistence type="inferred from homology"/>
<dbReference type="Pfam" id="PF00177">
    <property type="entry name" value="Ribosomal_S7"/>
    <property type="match status" value="1"/>
</dbReference>
<reference evidence="9 10" key="1">
    <citation type="journal article" date="2018" name="Genome Biol. Evol.">
        <title>Partnering With a Pest: Genomes of Hemlock Woolly Adelgid Symbionts Reveal Atypical Nutritional Provisioning Patterns in Dual-Obligate Bacteria.</title>
        <authorList>
            <person name="Weglarz K.M."/>
            <person name="Havill N.P."/>
            <person name="Burke G.R."/>
            <person name="von Dohlen C.D."/>
        </authorList>
    </citation>
    <scope>NUCLEOTIDE SEQUENCE [LARGE SCALE GENOMIC DNA]</scope>
    <source>
        <strain evidence="9">ENA</strain>
    </source>
</reference>
<keyword evidence="4 6" id="KW-0689">Ribosomal protein</keyword>
<comment type="subunit">
    <text evidence="6">Part of the 30S ribosomal subunit. Contacts proteins S9 and S11.</text>
</comment>
<dbReference type="Proteomes" id="UP000274458">
    <property type="component" value="Chromosome"/>
</dbReference>
<dbReference type="GO" id="GO:0006412">
    <property type="term" value="P:translation"/>
    <property type="evidence" value="ECO:0007669"/>
    <property type="project" value="UniProtKB-UniRule"/>
</dbReference>
<dbReference type="GO" id="GO:0015935">
    <property type="term" value="C:small ribosomal subunit"/>
    <property type="evidence" value="ECO:0007669"/>
    <property type="project" value="InterPro"/>
</dbReference>
<organism evidence="9 10">
    <name type="scientific">Candidatus Annandia adelgestsuga</name>
    <dbReference type="NCBI Taxonomy" id="1302411"/>
    <lineage>
        <taxon>Bacteria</taxon>
        <taxon>Pseudomonadati</taxon>
        <taxon>Pseudomonadota</taxon>
        <taxon>Gammaproteobacteria</taxon>
        <taxon>Enterobacterales</taxon>
        <taxon>Enterobacteriaceae</taxon>
        <taxon>Candidatus Annandia</taxon>
    </lineage>
</organism>
<evidence type="ECO:0000256" key="2">
    <source>
        <dbReference type="ARBA" id="ARBA00022730"/>
    </source>
</evidence>
<dbReference type="FunFam" id="1.10.455.10:FF:000001">
    <property type="entry name" value="30S ribosomal protein S7"/>
    <property type="match status" value="1"/>
</dbReference>
<dbReference type="InterPro" id="IPR023798">
    <property type="entry name" value="Ribosomal_uS7_dom"/>
</dbReference>
<accession>A0A3Q9CLG8</accession>
<dbReference type="PIRSF" id="PIRSF002122">
    <property type="entry name" value="RPS7p_RPS7a_RPS5e_RPS7o"/>
    <property type="match status" value="1"/>
</dbReference>
<dbReference type="AlphaFoldDB" id="A0A3Q9CLG8"/>
<keyword evidence="10" id="KW-1185">Reference proteome</keyword>
<evidence type="ECO:0000313" key="9">
    <source>
        <dbReference type="EMBL" id="AZP36288.1"/>
    </source>
</evidence>
<dbReference type="PROSITE" id="PS00052">
    <property type="entry name" value="RIBOSOMAL_S7"/>
    <property type="match status" value="1"/>
</dbReference>
<comment type="similarity">
    <text evidence="1 6 7">Belongs to the universal ribosomal protein uS7 family.</text>
</comment>
<dbReference type="PANTHER" id="PTHR11205">
    <property type="entry name" value="RIBOSOMAL PROTEIN S7"/>
    <property type="match status" value="1"/>
</dbReference>
<keyword evidence="2 6" id="KW-0699">rRNA-binding</keyword>
<gene>
    <name evidence="6 9" type="primary">rpsG</name>
    <name evidence="9" type="ORF">C3B56_00181</name>
</gene>
<dbReference type="SUPFAM" id="SSF47973">
    <property type="entry name" value="Ribosomal protein S7"/>
    <property type="match status" value="1"/>
</dbReference>
<dbReference type="InterPro" id="IPR020606">
    <property type="entry name" value="Ribosomal_uS7_CS"/>
</dbReference>
<evidence type="ECO:0000256" key="5">
    <source>
        <dbReference type="ARBA" id="ARBA00023274"/>
    </source>
</evidence>
<sequence length="156" mass="18238">MSRRRLVETRKINPDPKFGSEILSKFINILMFKGKKNIAEKIVYKALDILSKRIGKNEIDSFIISLNNIKPFIEVKSRRIGGSTYQVPIEIKSSRRNTLAMRWIINFARKRKEKSMSLKLANELYDALNNKGSSIKKKEEIHRLAEANKAFAHYRW</sequence>
<evidence type="ECO:0000256" key="6">
    <source>
        <dbReference type="HAMAP-Rule" id="MF_00480"/>
    </source>
</evidence>
<dbReference type="HAMAP" id="MF_00480_B">
    <property type="entry name" value="Ribosomal_uS7_B"/>
    <property type="match status" value="1"/>
</dbReference>